<reference evidence="2 3" key="1">
    <citation type="submission" date="2015-10" db="EMBL/GenBank/DDBJ databases">
        <authorList>
            <person name="Gilbert D.G."/>
        </authorList>
    </citation>
    <scope>NUCLEOTIDE SEQUENCE [LARGE SCALE GENOMIC DNA]</scope>
    <source>
        <strain evidence="2 3">NRRL B-16712</strain>
    </source>
</reference>
<feature type="compositionally biased region" description="Pro residues" evidence="1">
    <location>
        <begin position="248"/>
        <end position="289"/>
    </location>
</feature>
<dbReference type="AlphaFoldDB" id="A0A101JDX5"/>
<dbReference type="Proteomes" id="UP000053244">
    <property type="component" value="Unassembled WGS sequence"/>
</dbReference>
<feature type="compositionally biased region" description="Basic and acidic residues" evidence="1">
    <location>
        <begin position="487"/>
        <end position="497"/>
    </location>
</feature>
<feature type="compositionally biased region" description="Basic and acidic residues" evidence="1">
    <location>
        <begin position="564"/>
        <end position="580"/>
    </location>
</feature>
<gene>
    <name evidence="2" type="ORF">ADL15_43000</name>
</gene>
<dbReference type="OrthoDB" id="3336155at2"/>
<name>A0A101JDX5_9ACTN</name>
<feature type="compositionally biased region" description="Pro residues" evidence="1">
    <location>
        <begin position="307"/>
        <end position="316"/>
    </location>
</feature>
<dbReference type="RefSeq" id="WP_067704838.1">
    <property type="nucleotide sequence ID" value="NZ_LLZH01000318.1"/>
</dbReference>
<evidence type="ECO:0000313" key="3">
    <source>
        <dbReference type="Proteomes" id="UP000053244"/>
    </source>
</evidence>
<sequence length="623" mass="65482">MANYFGFSADPNYGYSPYSGYTHYKTYEPADAAFTPKAGEGNELTFEAVQRKIKNMHPEDIAALADQWDNAVTFLEDVKSFVAGRSTALQDEWTSPKAAAEFLKRGPGETLGYLDMWIAAAQTNRTALRHLVTITREARQKMDLLEAEYRQKLTETGDLGFFEHLGAWVTNGQGWDAAGKEEIHADVDQVAREYRTKAQDLAYDYGNQYFDYLATLSTGTGPPVQPMNAVLNNPGSPSFLTPPGLGSAPPPPVVAPGLPLPLPPPINVSNPAPPSPNTPGQPGTPPPGTALPNQPGAPPVGAAGLPPGIPVLPPGVPGRLPGGLKPGLAPPGLGPGATGVRPGTTTPALPPNPGQLGRNSFGRGTAPPPGLGQPPGRTLRRGTLNPAGTTSPPAGRLGDRRRGDAATRVPGAPVDGEKTFGRGPGSSAPPVLKNPAGNRERRRPGSTEDLRPDAKRGSDAAYRPDGTTSPMVNRPSGPALPPQPARRRGEPQDDRRPSPWADYFGTEQARAGAGSGTLEAPGTPPAGSFAAGLEDVPRWLRSQAATRSREAPPQHRPGTVAPELGKRRTSSDAVPARHDDEADAIVTDERAFEVPTPGGGVMTGRSDEPPYEPEIRRILGGGR</sequence>
<feature type="region of interest" description="Disordered" evidence="1">
    <location>
        <begin position="225"/>
        <end position="613"/>
    </location>
</feature>
<evidence type="ECO:0000256" key="1">
    <source>
        <dbReference type="SAM" id="MobiDB-lite"/>
    </source>
</evidence>
<proteinExistence type="predicted"/>
<protein>
    <recommendedName>
        <fullName evidence="4">PPE family domain-containing protein</fullName>
    </recommendedName>
</protein>
<dbReference type="EMBL" id="LLZH01000318">
    <property type="protein sequence ID" value="KUL25033.1"/>
    <property type="molecule type" value="Genomic_DNA"/>
</dbReference>
<feature type="compositionally biased region" description="Polar residues" evidence="1">
    <location>
        <begin position="230"/>
        <end position="239"/>
    </location>
</feature>
<organism evidence="2 3">
    <name type="scientific">Actinoplanes awajinensis subsp. mycoplanecinus</name>
    <dbReference type="NCBI Taxonomy" id="135947"/>
    <lineage>
        <taxon>Bacteria</taxon>
        <taxon>Bacillati</taxon>
        <taxon>Actinomycetota</taxon>
        <taxon>Actinomycetes</taxon>
        <taxon>Micromonosporales</taxon>
        <taxon>Micromonosporaceae</taxon>
        <taxon>Actinoplanes</taxon>
    </lineage>
</organism>
<accession>A0A101JDX5</accession>
<feature type="compositionally biased region" description="Basic and acidic residues" evidence="1">
    <location>
        <begin position="443"/>
        <end position="458"/>
    </location>
</feature>
<evidence type="ECO:0008006" key="4">
    <source>
        <dbReference type="Google" id="ProtNLM"/>
    </source>
</evidence>
<evidence type="ECO:0000313" key="2">
    <source>
        <dbReference type="EMBL" id="KUL25033.1"/>
    </source>
</evidence>
<comment type="caution">
    <text evidence="2">The sequence shown here is derived from an EMBL/GenBank/DDBJ whole genome shotgun (WGS) entry which is preliminary data.</text>
</comment>
<keyword evidence="3" id="KW-1185">Reference proteome</keyword>